<feature type="transmembrane region" description="Helical" evidence="11">
    <location>
        <begin position="38"/>
        <end position="59"/>
    </location>
</feature>
<evidence type="ECO:0000256" key="1">
    <source>
        <dbReference type="ARBA" id="ARBA00004127"/>
    </source>
</evidence>
<keyword evidence="9" id="KW-0539">Nucleus</keyword>
<keyword evidence="4 11" id="KW-0812">Transmembrane</keyword>
<feature type="region of interest" description="Disordered" evidence="10">
    <location>
        <begin position="536"/>
        <end position="557"/>
    </location>
</feature>
<evidence type="ECO:0000256" key="4">
    <source>
        <dbReference type="ARBA" id="ARBA00022692"/>
    </source>
</evidence>
<dbReference type="GO" id="GO:0006351">
    <property type="term" value="P:DNA-templated transcription"/>
    <property type="evidence" value="ECO:0007669"/>
    <property type="project" value="InterPro"/>
</dbReference>
<accession>A0A117E1F9</accession>
<dbReference type="VEuPathDB" id="FungiDB:An13g03870"/>
<dbReference type="VEuPathDB" id="FungiDB:ATCC64974_26300"/>
<feature type="transmembrane region" description="Helical" evidence="11">
    <location>
        <begin position="338"/>
        <end position="360"/>
    </location>
</feature>
<feature type="transmembrane region" description="Helical" evidence="11">
    <location>
        <begin position="282"/>
        <end position="302"/>
    </location>
</feature>
<dbReference type="InterPro" id="IPR020846">
    <property type="entry name" value="MFS_dom"/>
</dbReference>
<sequence length="1158" mass="127288">MSTVDSPLLGHRPQHPHPDGVEHPLGHSKRQQGPGSNVLKVLAVFWTFLIMGAGDAAYGPLIPYLEKYYDISHGTVSLLFLSPICGYTLAALLNSEVHVQVGRRGVAFISAACHLLTFSIVSLHPQFPIVVVSFVLSGFGNGLADSGWNAWISSLSRSNELLGMLHGLYGLGAVLSPLIVSGLVTKANVPWFYFYTIMAVCATMEAVVCTIAFWDDRPIARGAGDDTDDSEHGSLKRALFQQPYARVTWICALFLLIYVGIEVALGGWTVVFMMQIRHGSPFASGMAVTGFWLGITCGRIFLGFVTPMIGEEPAVTLYSVLAIISGFIFWLVPNFNVSAVAVSLQGFFLGPLFPVLIAVATKLLPQSLHVSSIGFASAIGGAGAALMPSAIGAVAEARGVQILQPFILGLSGVALRPDSLKEKRFVNAHHQKTSWTMREAVTLSSLCQGWDQNNHRCFTIYLIESLSHGGGPPCARCQQYNRTCHFEVTRPKPTSMSAVPSQREFQMERIIRHFLGEDVSLDPARLEETADLLESGRYRGTPPETRGVEDEDQTPESYSLEPLSTNTMHYSGELSHWNFSKMIRRRLQSLGTPKGQKDACAPQIGLNPSDGFFRATGLQSASSCVASAIGYLPPRPVAEFLTNTFLEYAQTNYFYFPESVFREKMDYYYSVDRPLMIDDAGWICTLLMTFAIGTQFAYMQTSSKEKPPFSEDIPDDRIGMDLYRFSCRLIPDLITTASLETVQAFLLLGVYTLPIDTAGLAYTYYGLAIKMAIQNGMHRKHITPSVSPVIVEWRNRLWWTAYSLESRISILHGRPVSVSPSETDADMPADLVELRQPSGISNLPNVTAAIHLTKRLEKVAQIILRLRRCPRSHQDAYLRQLCNLRMGLSRWWDSLPKTLHCRDLDPAGPLFRSNVHLELNYATALIYMGRPFIFLQNEAADSGGYGSEKEGGRTGLVETFSRNCTQAAIRIIDLCQLLHDSVGLARVSYTEFSSCRTALLALIAQLLSGSLEPIGGALTRGMGLIRQICVGLESARSEIAVIEALERARQQLDLGERSHLGESSGTGYDQFQKWAKLWRLGPLNSEAFPSPIAAESPNNPGSIPSFDGFFSSFPQELDAFAAIPGSEDTAAPPSIWPVPDAFLSFPGNVDAELEFDRP</sequence>
<dbReference type="CDD" id="cd12148">
    <property type="entry name" value="fungal_TF_MHR"/>
    <property type="match status" value="1"/>
</dbReference>
<evidence type="ECO:0000313" key="14">
    <source>
        <dbReference type="Proteomes" id="UP000068243"/>
    </source>
</evidence>
<feature type="transmembrane region" description="Helical" evidence="11">
    <location>
        <begin position="161"/>
        <end position="180"/>
    </location>
</feature>
<dbReference type="GO" id="GO:0008270">
    <property type="term" value="F:zinc ion binding"/>
    <property type="evidence" value="ECO:0007669"/>
    <property type="project" value="InterPro"/>
</dbReference>
<dbReference type="GO" id="GO:0016020">
    <property type="term" value="C:membrane"/>
    <property type="evidence" value="ECO:0007669"/>
    <property type="project" value="TreeGrafter"/>
</dbReference>
<dbReference type="OrthoDB" id="3266505at2759"/>
<dbReference type="SMART" id="SM00906">
    <property type="entry name" value="Fungal_trans"/>
    <property type="match status" value="1"/>
</dbReference>
<dbReference type="CDD" id="cd00067">
    <property type="entry name" value="GAL4"/>
    <property type="match status" value="1"/>
</dbReference>
<dbReference type="EMBL" id="BCMY01000011">
    <property type="protein sequence ID" value="GAQ43973.1"/>
    <property type="molecule type" value="Genomic_DNA"/>
</dbReference>
<keyword evidence="6" id="KW-0805">Transcription regulation</keyword>
<keyword evidence="5 11" id="KW-1133">Transmembrane helix</keyword>
<comment type="subcellular location">
    <subcellularLocation>
        <location evidence="1">Endomembrane system</location>
        <topology evidence="1">Multi-pass membrane protein</topology>
    </subcellularLocation>
</comment>
<dbReference type="VEuPathDB" id="FungiDB:M747DRAFT_367365"/>
<feature type="domain" description="Major facilitator superfamily (MFS) profile" evidence="12">
    <location>
        <begin position="40"/>
        <end position="424"/>
    </location>
</feature>
<evidence type="ECO:0000256" key="7">
    <source>
        <dbReference type="ARBA" id="ARBA00023136"/>
    </source>
</evidence>
<dbReference type="GO" id="GO:0022857">
    <property type="term" value="F:transmembrane transporter activity"/>
    <property type="evidence" value="ECO:0007669"/>
    <property type="project" value="InterPro"/>
</dbReference>
<dbReference type="FunFam" id="1.20.1250.20:FF:000286">
    <property type="entry name" value="MFS efflux transporter"/>
    <property type="match status" value="1"/>
</dbReference>
<dbReference type="GO" id="GO:0012505">
    <property type="term" value="C:endomembrane system"/>
    <property type="evidence" value="ECO:0007669"/>
    <property type="project" value="UniProtKB-SubCell"/>
</dbReference>
<dbReference type="GO" id="GO:0000981">
    <property type="term" value="F:DNA-binding transcription factor activity, RNA polymerase II-specific"/>
    <property type="evidence" value="ECO:0007669"/>
    <property type="project" value="InterPro"/>
</dbReference>
<evidence type="ECO:0000256" key="3">
    <source>
        <dbReference type="ARBA" id="ARBA00022448"/>
    </source>
</evidence>
<feature type="transmembrane region" description="Helical" evidence="11">
    <location>
        <begin position="192"/>
        <end position="214"/>
    </location>
</feature>
<feature type="transmembrane region" description="Helical" evidence="11">
    <location>
        <begin position="247"/>
        <end position="276"/>
    </location>
</feature>
<evidence type="ECO:0000256" key="6">
    <source>
        <dbReference type="ARBA" id="ARBA00023015"/>
    </source>
</evidence>
<dbReference type="InterPro" id="IPR036259">
    <property type="entry name" value="MFS_trans_sf"/>
</dbReference>
<feature type="transmembrane region" description="Helical" evidence="11">
    <location>
        <begin position="129"/>
        <end position="149"/>
    </location>
</feature>
<evidence type="ECO:0000256" key="8">
    <source>
        <dbReference type="ARBA" id="ARBA00023163"/>
    </source>
</evidence>
<dbReference type="PROSITE" id="PS50850">
    <property type="entry name" value="MFS"/>
    <property type="match status" value="1"/>
</dbReference>
<reference evidence="14" key="1">
    <citation type="journal article" date="2016" name="Genome Announc.">
        <title>Draft genome sequence of Aspergillus niger strain An76.</title>
        <authorList>
            <person name="Gong W."/>
            <person name="Cheng Z."/>
            <person name="Zhang H."/>
            <person name="Liu L."/>
            <person name="Gao P."/>
            <person name="Wang L."/>
        </authorList>
    </citation>
    <scope>NUCLEOTIDE SEQUENCE [LARGE SCALE GENOMIC DNA]</scope>
    <source>
        <strain evidence="14">An76</strain>
    </source>
</reference>
<evidence type="ECO:0000256" key="11">
    <source>
        <dbReference type="SAM" id="Phobius"/>
    </source>
</evidence>
<feature type="transmembrane region" description="Helical" evidence="11">
    <location>
        <begin position="71"/>
        <end position="93"/>
    </location>
</feature>
<evidence type="ECO:0000259" key="12">
    <source>
        <dbReference type="PROSITE" id="PS50850"/>
    </source>
</evidence>
<name>A0A117E1F9_ASPNG</name>
<dbReference type="Pfam" id="PF07690">
    <property type="entry name" value="MFS_1"/>
    <property type="match status" value="1"/>
</dbReference>
<dbReference type="VEuPathDB" id="FungiDB:An13g03890"/>
<dbReference type="AlphaFoldDB" id="A0A117E1F9"/>
<dbReference type="SUPFAM" id="SSF103473">
    <property type="entry name" value="MFS general substrate transporter"/>
    <property type="match status" value="1"/>
</dbReference>
<dbReference type="VEuPathDB" id="FungiDB:ATCC64974_26370"/>
<dbReference type="InterPro" id="IPR001138">
    <property type="entry name" value="Zn2Cys6_DnaBD"/>
</dbReference>
<dbReference type="VEuPathDB" id="FungiDB:M747DRAFT_292835"/>
<evidence type="ECO:0000256" key="10">
    <source>
        <dbReference type="SAM" id="MobiDB-lite"/>
    </source>
</evidence>
<dbReference type="Pfam" id="PF04082">
    <property type="entry name" value="Fungal_trans"/>
    <property type="match status" value="1"/>
</dbReference>
<feature type="transmembrane region" description="Helical" evidence="11">
    <location>
        <begin position="105"/>
        <end position="123"/>
    </location>
</feature>
<dbReference type="VEuPathDB" id="FungiDB:ASPNIDRAFT2_191932"/>
<dbReference type="PANTHER" id="PTHR23514:SF3">
    <property type="entry name" value="BYPASS OF STOP CODON PROTEIN 6"/>
    <property type="match status" value="1"/>
</dbReference>
<dbReference type="GO" id="GO:0003677">
    <property type="term" value="F:DNA binding"/>
    <property type="evidence" value="ECO:0007669"/>
    <property type="project" value="InterPro"/>
</dbReference>
<feature type="region of interest" description="Disordered" evidence="10">
    <location>
        <begin position="1"/>
        <end position="33"/>
    </location>
</feature>
<keyword evidence="8" id="KW-0804">Transcription</keyword>
<evidence type="ECO:0000313" key="13">
    <source>
        <dbReference type="EMBL" id="GAQ43973.1"/>
    </source>
</evidence>
<keyword evidence="7 11" id="KW-0472">Membrane</keyword>
<proteinExistence type="inferred from homology"/>
<dbReference type="InterPro" id="IPR011701">
    <property type="entry name" value="MFS"/>
</dbReference>
<evidence type="ECO:0000256" key="9">
    <source>
        <dbReference type="ARBA" id="ARBA00023242"/>
    </source>
</evidence>
<feature type="transmembrane region" description="Helical" evidence="11">
    <location>
        <begin position="314"/>
        <end position="332"/>
    </location>
</feature>
<dbReference type="Proteomes" id="UP000068243">
    <property type="component" value="Unassembled WGS sequence"/>
</dbReference>
<dbReference type="InterPro" id="IPR007219">
    <property type="entry name" value="XnlR_reg_dom"/>
</dbReference>
<evidence type="ECO:0000256" key="5">
    <source>
        <dbReference type="ARBA" id="ARBA00022989"/>
    </source>
</evidence>
<dbReference type="PANTHER" id="PTHR23514">
    <property type="entry name" value="BYPASS OF STOP CODON PROTEIN 6"/>
    <property type="match status" value="1"/>
</dbReference>
<dbReference type="InterPro" id="IPR051788">
    <property type="entry name" value="MFS_Transporter"/>
</dbReference>
<protein>
    <submittedName>
        <fullName evidence="13">PrnA-like fungal specific transcription factor</fullName>
    </submittedName>
</protein>
<gene>
    <name evidence="13" type="ORF">ABL_06634</name>
</gene>
<dbReference type="VEuPathDB" id="FungiDB:ASPNIDRAFT2_1156322"/>
<comment type="similarity">
    <text evidence="2">Belongs to the major facilitator superfamily.</text>
</comment>
<organism evidence="13 14">
    <name type="scientific">Aspergillus niger</name>
    <dbReference type="NCBI Taxonomy" id="5061"/>
    <lineage>
        <taxon>Eukaryota</taxon>
        <taxon>Fungi</taxon>
        <taxon>Dikarya</taxon>
        <taxon>Ascomycota</taxon>
        <taxon>Pezizomycotina</taxon>
        <taxon>Eurotiomycetes</taxon>
        <taxon>Eurotiomycetidae</taxon>
        <taxon>Eurotiales</taxon>
        <taxon>Aspergillaceae</taxon>
        <taxon>Aspergillus</taxon>
        <taxon>Aspergillus subgen. Circumdati</taxon>
    </lineage>
</organism>
<keyword evidence="3" id="KW-0813">Transport</keyword>
<comment type="caution">
    <text evidence="13">The sequence shown here is derived from an EMBL/GenBank/DDBJ whole genome shotgun (WGS) entry which is preliminary data.</text>
</comment>
<dbReference type="FunFam" id="1.20.1250.20:FF:000308">
    <property type="entry name" value="MFS efflux transporter"/>
    <property type="match status" value="1"/>
</dbReference>
<evidence type="ECO:0000256" key="2">
    <source>
        <dbReference type="ARBA" id="ARBA00008335"/>
    </source>
</evidence>
<feature type="compositionally biased region" description="Basic and acidic residues" evidence="10">
    <location>
        <begin position="16"/>
        <end position="25"/>
    </location>
</feature>
<dbReference type="Gene3D" id="1.20.1250.20">
    <property type="entry name" value="MFS general substrate transporter like domains"/>
    <property type="match status" value="2"/>
</dbReference>